<keyword evidence="6" id="KW-1185">Reference proteome</keyword>
<reference evidence="5" key="2">
    <citation type="submission" date="2021-04" db="EMBL/GenBank/DDBJ databases">
        <title>Isolation and characterization of a novel species of the genus Sulfurimonas.</title>
        <authorList>
            <person name="Fukui M."/>
        </authorList>
    </citation>
    <scope>NUCLEOTIDE SEQUENCE</scope>
    <source>
        <strain evidence="5">H1576</strain>
    </source>
</reference>
<dbReference type="Gene3D" id="6.20.270.20">
    <property type="entry name" value="LapD/MoxY periplasmic domain"/>
    <property type="match status" value="1"/>
</dbReference>
<keyword evidence="1" id="KW-0472">Membrane</keyword>
<gene>
    <name evidence="5" type="ORF">GJV85_08230</name>
</gene>
<dbReference type="Proteomes" id="UP000671852">
    <property type="component" value="Chromosome"/>
</dbReference>
<dbReference type="InterPro" id="IPR000160">
    <property type="entry name" value="GGDEF_dom"/>
</dbReference>
<proteinExistence type="predicted"/>
<evidence type="ECO:0000259" key="2">
    <source>
        <dbReference type="PROSITE" id="PS50883"/>
    </source>
</evidence>
<dbReference type="Pfam" id="PF16448">
    <property type="entry name" value="LapD_MoxY_N"/>
    <property type="match status" value="1"/>
</dbReference>
<dbReference type="EMBL" id="CP046072">
    <property type="protein sequence ID" value="QSZ42098.1"/>
    <property type="molecule type" value="Genomic_DNA"/>
</dbReference>
<dbReference type="InterPro" id="IPR043128">
    <property type="entry name" value="Rev_trsase/Diguanyl_cyclase"/>
</dbReference>
<dbReference type="KEGG" id="saqt:GJV85_08230"/>
<feature type="domain" description="GGDEF" evidence="4">
    <location>
        <begin position="264"/>
        <end position="398"/>
    </location>
</feature>
<dbReference type="SMART" id="SM00052">
    <property type="entry name" value="EAL"/>
    <property type="match status" value="1"/>
</dbReference>
<dbReference type="Pfam" id="PF00563">
    <property type="entry name" value="EAL"/>
    <property type="match status" value="1"/>
</dbReference>
<feature type="domain" description="HAMP" evidence="3">
    <location>
        <begin position="170"/>
        <end position="222"/>
    </location>
</feature>
<evidence type="ECO:0000259" key="4">
    <source>
        <dbReference type="PROSITE" id="PS50887"/>
    </source>
</evidence>
<dbReference type="InterPro" id="IPR029787">
    <property type="entry name" value="Nucleotide_cyclase"/>
</dbReference>
<evidence type="ECO:0000313" key="5">
    <source>
        <dbReference type="EMBL" id="QSZ42098.1"/>
    </source>
</evidence>
<dbReference type="PROSITE" id="PS50887">
    <property type="entry name" value="GGDEF"/>
    <property type="match status" value="1"/>
</dbReference>
<protein>
    <submittedName>
        <fullName evidence="5">EAL domain-containing protein</fullName>
    </submittedName>
</protein>
<dbReference type="AlphaFoldDB" id="A0A975GD87"/>
<keyword evidence="1" id="KW-0812">Transmembrane</keyword>
<dbReference type="PANTHER" id="PTHR33121">
    <property type="entry name" value="CYCLIC DI-GMP PHOSPHODIESTERASE PDEF"/>
    <property type="match status" value="1"/>
</dbReference>
<dbReference type="SMART" id="SM00267">
    <property type="entry name" value="GGDEF"/>
    <property type="match status" value="1"/>
</dbReference>
<evidence type="ECO:0000259" key="3">
    <source>
        <dbReference type="PROSITE" id="PS50885"/>
    </source>
</evidence>
<organism evidence="5 6">
    <name type="scientific">Sulfurimonas aquatica</name>
    <dbReference type="NCBI Taxonomy" id="2672570"/>
    <lineage>
        <taxon>Bacteria</taxon>
        <taxon>Pseudomonadati</taxon>
        <taxon>Campylobacterota</taxon>
        <taxon>Epsilonproteobacteria</taxon>
        <taxon>Campylobacterales</taxon>
        <taxon>Sulfurimonadaceae</taxon>
        <taxon>Sulfurimonas</taxon>
    </lineage>
</organism>
<dbReference type="InterPro" id="IPR035919">
    <property type="entry name" value="EAL_sf"/>
</dbReference>
<feature type="domain" description="EAL" evidence="2">
    <location>
        <begin position="407"/>
        <end position="640"/>
    </location>
</feature>
<evidence type="ECO:0000256" key="1">
    <source>
        <dbReference type="SAM" id="Phobius"/>
    </source>
</evidence>
<feature type="transmembrane region" description="Helical" evidence="1">
    <location>
        <begin position="150"/>
        <end position="173"/>
    </location>
</feature>
<dbReference type="InterPro" id="IPR032244">
    <property type="entry name" value="LapD_MoxY_N"/>
</dbReference>
<accession>A0A975GD87</accession>
<keyword evidence="1" id="KW-1133">Transmembrane helix</keyword>
<feature type="transmembrane region" description="Helical" evidence="1">
    <location>
        <begin position="7"/>
        <end position="27"/>
    </location>
</feature>
<reference evidence="5" key="1">
    <citation type="submission" date="2019-11" db="EMBL/GenBank/DDBJ databases">
        <authorList>
            <person name="Kojima H."/>
        </authorList>
    </citation>
    <scope>NUCLEOTIDE SEQUENCE</scope>
    <source>
        <strain evidence="5">H1576</strain>
    </source>
</reference>
<dbReference type="InterPro" id="IPR042461">
    <property type="entry name" value="LapD_MoxY_peri_C"/>
</dbReference>
<sequence>MTLYKQIALITSMIIIILLSSVMVINYQSAKDDMLQSLYETTVNNISTLTSKLAEASDERALLVTTIDSEFDSGYYKMIHFESNDGKSDYKQIDNHPIEGVPLWFINFANIELQTVSADVSSGWSMIGRVHVQGDVAIVYKALYETFTKLFYLFIVFLSVTLTILSFLLRLVLKPLYRIQKQAEAILKNEFIIQEEMPYTTEFKDVVMGMNAMVRKVEDIFHKGNQAAQRNKELLYNDPTTKLFNRRYLMLKLPDLIKEENKTYGGTIIFIALSGAEVINQVLGRQKADEMFLEIAKDFNEVYKMFDSRVVARVNGTEFTLMLPDCEADEASQNAQRINEHFNKLIEINALDPKSVYINIGLYRYKPTVNIGDLLTRADNALSRAKAFEEDNICLYEEKDETNALGKEQWRSIIEESIEKNHFSLKFWPTLNAKTKKIDHKVMTFTIDGGENKKYFYGDFIAPAINLGLVSKMYIVALRDLITTKHEEIDDCLCSIRLSKEFINDPSSYNELSSLFSQYARTLNFKLSFEVTDTFAIKNTEAVEAFVRLFAKYGFGFGINSFTGESNDFTYLKQLNPAFLKADTAFLLDQSHDSMSAIQIMTDSLGIEIIATFVRTNEELEALQKMHINSVQGPVTDMLL</sequence>
<dbReference type="PANTHER" id="PTHR33121:SF23">
    <property type="entry name" value="CYCLIC DI-GMP PHOSPHODIESTERASE PDEB"/>
    <property type="match status" value="1"/>
</dbReference>
<dbReference type="CDD" id="cd01948">
    <property type="entry name" value="EAL"/>
    <property type="match status" value="1"/>
</dbReference>
<dbReference type="GO" id="GO:0016020">
    <property type="term" value="C:membrane"/>
    <property type="evidence" value="ECO:0007669"/>
    <property type="project" value="InterPro"/>
</dbReference>
<dbReference type="CDD" id="cd01949">
    <property type="entry name" value="GGDEF"/>
    <property type="match status" value="1"/>
</dbReference>
<evidence type="ECO:0000313" key="6">
    <source>
        <dbReference type="Proteomes" id="UP000671852"/>
    </source>
</evidence>
<dbReference type="InterPro" id="IPR001633">
    <property type="entry name" value="EAL_dom"/>
</dbReference>
<dbReference type="GO" id="GO:0071111">
    <property type="term" value="F:cyclic-guanylate-specific phosphodiesterase activity"/>
    <property type="evidence" value="ECO:0007669"/>
    <property type="project" value="InterPro"/>
</dbReference>
<dbReference type="RefSeq" id="WP_207560913.1">
    <property type="nucleotide sequence ID" value="NZ_CP046072.1"/>
</dbReference>
<dbReference type="Gene3D" id="3.20.20.450">
    <property type="entry name" value="EAL domain"/>
    <property type="match status" value="1"/>
</dbReference>
<dbReference type="Gene3D" id="3.30.110.200">
    <property type="match status" value="1"/>
</dbReference>
<name>A0A975GD87_9BACT</name>
<dbReference type="PROSITE" id="PS50883">
    <property type="entry name" value="EAL"/>
    <property type="match status" value="1"/>
</dbReference>
<dbReference type="PROSITE" id="PS50885">
    <property type="entry name" value="HAMP"/>
    <property type="match status" value="1"/>
</dbReference>
<dbReference type="Gene3D" id="3.30.70.270">
    <property type="match status" value="1"/>
</dbReference>
<dbReference type="Pfam" id="PF00990">
    <property type="entry name" value="GGDEF"/>
    <property type="match status" value="1"/>
</dbReference>
<dbReference type="InterPro" id="IPR050706">
    <property type="entry name" value="Cyclic-di-GMP_PDE-like"/>
</dbReference>
<dbReference type="NCBIfam" id="TIGR00254">
    <property type="entry name" value="GGDEF"/>
    <property type="match status" value="1"/>
</dbReference>
<dbReference type="SUPFAM" id="SSF55073">
    <property type="entry name" value="Nucleotide cyclase"/>
    <property type="match status" value="1"/>
</dbReference>
<dbReference type="InterPro" id="IPR003660">
    <property type="entry name" value="HAMP_dom"/>
</dbReference>
<dbReference type="SUPFAM" id="SSF141868">
    <property type="entry name" value="EAL domain-like"/>
    <property type="match status" value="1"/>
</dbReference>
<dbReference type="GO" id="GO:0007165">
    <property type="term" value="P:signal transduction"/>
    <property type="evidence" value="ECO:0007669"/>
    <property type="project" value="InterPro"/>
</dbReference>